<dbReference type="PANTHER" id="PTHR23232">
    <property type="entry name" value="KRAB DOMAIN C2H2 ZINC FINGER"/>
    <property type="match status" value="1"/>
</dbReference>
<dbReference type="GO" id="GO:0006355">
    <property type="term" value="P:regulation of DNA-templated transcription"/>
    <property type="evidence" value="ECO:0007669"/>
    <property type="project" value="InterPro"/>
</dbReference>
<feature type="non-terminal residue" evidence="2">
    <location>
        <position position="1"/>
    </location>
</feature>
<dbReference type="CDD" id="cd07765">
    <property type="entry name" value="KRAB_A-box"/>
    <property type="match status" value="1"/>
</dbReference>
<dbReference type="Pfam" id="PF01352">
    <property type="entry name" value="KRAB"/>
    <property type="match status" value="1"/>
</dbReference>
<evidence type="ECO:0000313" key="2">
    <source>
        <dbReference type="EMBL" id="KAF1501557.1"/>
    </source>
</evidence>
<feature type="non-terminal residue" evidence="2">
    <location>
        <position position="68"/>
    </location>
</feature>
<feature type="domain" description="KRAB" evidence="1">
    <location>
        <begin position="6"/>
        <end position="68"/>
    </location>
</feature>
<comment type="caution">
    <text evidence="2">The sequence shown here is derived from an EMBL/GenBank/DDBJ whole genome shotgun (WGS) entry which is preliminary data.</text>
</comment>
<dbReference type="InterPro" id="IPR050169">
    <property type="entry name" value="Krueppel_C2H2_ZnF"/>
</dbReference>
<dbReference type="SMART" id="SM00349">
    <property type="entry name" value="KRAB"/>
    <property type="match status" value="1"/>
</dbReference>
<reference evidence="2" key="1">
    <citation type="journal article" date="2019" name="Gigascience">
        <title>High-coverage genomes to elucidate the evolution of penguins.</title>
        <authorList>
            <person name="Pan H."/>
            <person name="Cole T.L."/>
            <person name="Bi X."/>
            <person name="Fang M."/>
            <person name="Zhou C."/>
            <person name="Yang Z."/>
            <person name="Ksepka D.T."/>
            <person name="Hart T."/>
            <person name="Bouzat J.L."/>
            <person name="Argilla L.S."/>
            <person name="Bertelsen M.F."/>
            <person name="Boersma P.D."/>
            <person name="Bost C.A."/>
            <person name="Cherel Y."/>
            <person name="Dann P."/>
            <person name="Fiddaman S.R."/>
            <person name="Howard P."/>
            <person name="Labuschagne K."/>
            <person name="Mattern T."/>
            <person name="Miller G."/>
            <person name="Parker P."/>
            <person name="Phillips R.A."/>
            <person name="Quillfeldt P."/>
            <person name="Ryan P.G."/>
            <person name="Taylor H."/>
            <person name="Thompson D.R."/>
            <person name="Young M.J."/>
            <person name="Ellegaard M.R."/>
            <person name="Gilbert M.T.P."/>
            <person name="Sinding M.S."/>
            <person name="Pacheco G."/>
            <person name="Shepherd L.D."/>
            <person name="Tennyson A.J.D."/>
            <person name="Grosser S."/>
            <person name="Kay E."/>
            <person name="Nupen L.J."/>
            <person name="Ellenberg U."/>
            <person name="Houston D.M."/>
            <person name="Reeve A.H."/>
            <person name="Johnson K."/>
            <person name="Masello J.F."/>
            <person name="Stracke T."/>
            <person name="McKinlay B."/>
            <person name="Borboroglu P.G."/>
            <person name="Zhang D.X."/>
            <person name="Zhang G."/>
        </authorList>
    </citation>
    <scope>NUCLEOTIDE SEQUENCE</scope>
    <source>
        <strain evidence="2">10/9/18-1</strain>
    </source>
</reference>
<dbReference type="Gene3D" id="6.10.140.140">
    <property type="match status" value="1"/>
</dbReference>
<proteinExistence type="predicted"/>
<dbReference type="SUPFAM" id="SSF109640">
    <property type="entry name" value="KRAB domain (Kruppel-associated box)"/>
    <property type="match status" value="1"/>
</dbReference>
<protein>
    <submittedName>
        <fullName evidence="2">Zinc finger protein 2</fullName>
    </submittedName>
</protein>
<gene>
    <name evidence="2" type="primary">ZNF2</name>
    <name evidence="2" type="ORF">FQV18_0016253</name>
</gene>
<evidence type="ECO:0000313" key="3">
    <source>
        <dbReference type="Proteomes" id="UP000818537"/>
    </source>
</evidence>
<name>A0A8S9F3E6_EUDMI</name>
<accession>A0A8S9F3E6</accession>
<dbReference type="AlphaFoldDB" id="A0A8S9F3E6"/>
<evidence type="ECO:0000259" key="1">
    <source>
        <dbReference type="PROSITE" id="PS50805"/>
    </source>
</evidence>
<dbReference type="PANTHER" id="PTHR23232:SF133">
    <property type="entry name" value="RIKEN CDNA 1700020N01 GENE"/>
    <property type="match status" value="1"/>
</dbReference>
<dbReference type="InterPro" id="IPR001909">
    <property type="entry name" value="KRAB"/>
</dbReference>
<organism evidence="2 3">
    <name type="scientific">Eudyptula minor novaehollandiae</name>
    <name type="common">Australian little penguin</name>
    <dbReference type="NCBI Taxonomy" id="2052820"/>
    <lineage>
        <taxon>Eukaryota</taxon>
        <taxon>Metazoa</taxon>
        <taxon>Chordata</taxon>
        <taxon>Craniata</taxon>
        <taxon>Vertebrata</taxon>
        <taxon>Euteleostomi</taxon>
        <taxon>Archelosauria</taxon>
        <taxon>Archosauria</taxon>
        <taxon>Dinosauria</taxon>
        <taxon>Saurischia</taxon>
        <taxon>Theropoda</taxon>
        <taxon>Coelurosauria</taxon>
        <taxon>Aves</taxon>
        <taxon>Neognathae</taxon>
        <taxon>Neoaves</taxon>
        <taxon>Aequornithes</taxon>
        <taxon>Sphenisciformes</taxon>
        <taxon>Spheniscidae</taxon>
        <taxon>Eudyptula</taxon>
    </lineage>
</organism>
<dbReference type="EMBL" id="VULB01003235">
    <property type="protein sequence ID" value="KAF1501557.1"/>
    <property type="molecule type" value="Genomic_DNA"/>
</dbReference>
<dbReference type="InterPro" id="IPR036051">
    <property type="entry name" value="KRAB_dom_sf"/>
</dbReference>
<sequence>VFQEPVTFEDVAVFFSAEEWRGLVGWQKGLYRDMMMENYQLIASLGKSPPVTSCPIPIPSHPTSSPSR</sequence>
<dbReference type="PROSITE" id="PS50805">
    <property type="entry name" value="KRAB"/>
    <property type="match status" value="1"/>
</dbReference>
<dbReference type="Proteomes" id="UP000818537">
    <property type="component" value="Unassembled WGS sequence"/>
</dbReference>